<feature type="domain" description="Plasmid conjugative transfer protein PilI" evidence="2">
    <location>
        <begin position="8"/>
        <end position="83"/>
    </location>
</feature>
<evidence type="ECO:0000259" key="2">
    <source>
        <dbReference type="Pfam" id="PF10623"/>
    </source>
</evidence>
<evidence type="ECO:0000313" key="3">
    <source>
        <dbReference type="EMBL" id="MML54624.1"/>
    </source>
</evidence>
<dbReference type="EMBL" id="RVVJ01000017">
    <property type="protein sequence ID" value="MML54624.1"/>
    <property type="molecule type" value="Genomic_DNA"/>
</dbReference>
<evidence type="ECO:0000256" key="1">
    <source>
        <dbReference type="SAM" id="MobiDB-lite"/>
    </source>
</evidence>
<sequence length="87" mass="9796">MDISASVPLKVLVIDNTCGKHIHDLLPEDDPLAAAREFCTPCNCLVCVYSHDTPLVRLERAPGTADRWNSVTPEPPRRRRSYRLRGL</sequence>
<accession>A0A3R1AIS2</accession>
<protein>
    <submittedName>
        <fullName evidence="3">Pilus assembly protein</fullName>
    </submittedName>
</protein>
<dbReference type="InterPro" id="IPR018897">
    <property type="entry name" value="Plasmid_conjug_transfer_PilI"/>
</dbReference>
<dbReference type="Pfam" id="PF10623">
    <property type="entry name" value="PilI"/>
    <property type="match status" value="1"/>
</dbReference>
<comment type="caution">
    <text evidence="3">The sequence shown here is derived from an EMBL/GenBank/DDBJ whole genome shotgun (WGS) entry which is preliminary data.</text>
</comment>
<organism evidence="3">
    <name type="scientific">Salmonella enterica I</name>
    <dbReference type="NCBI Taxonomy" id="59201"/>
    <lineage>
        <taxon>Bacteria</taxon>
        <taxon>Pseudomonadati</taxon>
        <taxon>Pseudomonadota</taxon>
        <taxon>Gammaproteobacteria</taxon>
        <taxon>Enterobacterales</taxon>
        <taxon>Enterobacteriaceae</taxon>
        <taxon>Salmonella</taxon>
    </lineage>
</organism>
<gene>
    <name evidence="3" type="ORF">D7N80_15120</name>
</gene>
<dbReference type="Proteomes" id="UP000885348">
    <property type="component" value="Unassembled WGS sequence"/>
</dbReference>
<reference evidence="3" key="1">
    <citation type="submission" date="2018-09" db="EMBL/GenBank/DDBJ databases">
        <authorList>
            <person name="Ashton P.M."/>
            <person name="Dallman T."/>
            <person name="Nair S."/>
            <person name="De Pinna E."/>
            <person name="Peters T."/>
            <person name="Grant K."/>
        </authorList>
    </citation>
    <scope>NUCLEOTIDE SEQUENCE [LARGE SCALE GENOMIC DNA]</scope>
    <source>
        <strain evidence="3">598938</strain>
    </source>
</reference>
<feature type="compositionally biased region" description="Basic residues" evidence="1">
    <location>
        <begin position="77"/>
        <end position="87"/>
    </location>
</feature>
<proteinExistence type="predicted"/>
<feature type="region of interest" description="Disordered" evidence="1">
    <location>
        <begin position="65"/>
        <end position="87"/>
    </location>
</feature>
<name>A0A3R1AIS2_SALET</name>
<dbReference type="AlphaFoldDB" id="A0A3R1AIS2"/>